<dbReference type="Pfam" id="PF00412">
    <property type="entry name" value="LIM"/>
    <property type="match status" value="1"/>
</dbReference>
<feature type="region of interest" description="Disordered" evidence="5">
    <location>
        <begin position="487"/>
        <end position="526"/>
    </location>
</feature>
<dbReference type="SUPFAM" id="SSF57716">
    <property type="entry name" value="Glucocorticoid receptor-like (DNA-binding domain)"/>
    <property type="match status" value="1"/>
</dbReference>
<protein>
    <recommendedName>
        <fullName evidence="6">LIM zinc-binding domain-containing protein</fullName>
    </recommendedName>
</protein>
<evidence type="ECO:0000256" key="2">
    <source>
        <dbReference type="ARBA" id="ARBA00022723"/>
    </source>
</evidence>
<feature type="region of interest" description="Disordered" evidence="5">
    <location>
        <begin position="1"/>
        <end position="450"/>
    </location>
</feature>
<evidence type="ECO:0000313" key="8">
    <source>
        <dbReference type="Proteomes" id="UP000001357"/>
    </source>
</evidence>
<dbReference type="GO" id="GO:0032970">
    <property type="term" value="P:regulation of actin filament-based process"/>
    <property type="evidence" value="ECO:0000318"/>
    <property type="project" value="GO_Central"/>
</dbReference>
<dbReference type="OMA" id="AMERSCK"/>
<dbReference type="Pfam" id="PF14705">
    <property type="entry name" value="Costars"/>
    <property type="match status" value="1"/>
</dbReference>
<feature type="compositionally biased region" description="Low complexity" evidence="5">
    <location>
        <begin position="171"/>
        <end position="181"/>
    </location>
</feature>
<dbReference type="eggNOG" id="KOG3376">
    <property type="taxonomic scope" value="Eukaryota"/>
</dbReference>
<evidence type="ECO:0000256" key="5">
    <source>
        <dbReference type="SAM" id="MobiDB-lite"/>
    </source>
</evidence>
<dbReference type="PANTHER" id="PTHR46334:SF1">
    <property type="entry name" value="COSTARS FAMILY PROTEIN ABRACL"/>
    <property type="match status" value="1"/>
</dbReference>
<keyword evidence="3 4" id="KW-0862">Zinc</keyword>
<evidence type="ECO:0000313" key="7">
    <source>
        <dbReference type="EMBL" id="EDQ85435.1"/>
    </source>
</evidence>
<feature type="compositionally biased region" description="Polar residues" evidence="5">
    <location>
        <begin position="509"/>
        <end position="519"/>
    </location>
</feature>
<keyword evidence="4" id="KW-0440">LIM domain</keyword>
<dbReference type="RefSeq" id="XP_001749846.1">
    <property type="nucleotide sequence ID" value="XM_001749794.1"/>
</dbReference>
<dbReference type="KEGG" id="mbr:MONBRDRAFT_11965"/>
<evidence type="ECO:0000259" key="6">
    <source>
        <dbReference type="PROSITE" id="PS50023"/>
    </source>
</evidence>
<gene>
    <name evidence="7" type="ORF">MONBRDRAFT_11965</name>
</gene>
<dbReference type="InterPro" id="IPR027817">
    <property type="entry name" value="Costars_dom"/>
</dbReference>
<dbReference type="Proteomes" id="UP000001357">
    <property type="component" value="Unassembled WGS sequence"/>
</dbReference>
<dbReference type="PANTHER" id="PTHR46334">
    <property type="entry name" value="COSTARS FAMILY PROTEIN ABRACL"/>
    <property type="match status" value="1"/>
</dbReference>
<feature type="compositionally biased region" description="Basic and acidic residues" evidence="5">
    <location>
        <begin position="182"/>
        <end position="212"/>
    </location>
</feature>
<sequence>MGQSDSRMADYTPDPSSPGSSTKLTKKELRRSKKAERRSKKIAKKLAAVEARRSKKERRNRSKSIAAPGHDNAVDIDHGSNLQQALRQKRSNSFVQPSGLTSASVDEVTTSRVPASGFGTVQGEIARRERADTAHRQQELEERAHQEELMRKRQEESERRASAAAERRAQEAAQEAQAASRAAEEEARRAQERDSMAAAEQRLHEQTQDKARGHPAQHPKAAIPEQPSEAQMLAERRASAAAEQRAKEEAELKVKEEAERKAKEEAERKAKEEAERKAQEEAERKAKEEAERKAKEEAERKAKEEAERKAKEEAERKAKEEAERKAQEEAERKAKEEAERKAQEEAERKAKEEAERKAKEEAERKAKEEAERKAKEEAEQKAKEEAERKAKEEAERKAKEEAEQKAKEEAERKAKEEAERKAKEEAERKAKEEAEQKAKEESDPEAAALAAGSANINTAAAMFGARMRSSSFSQLNVGADKPLALANTFGDSDSAKSTPRRSVGKLNISHITSNESTPSKDGATGEDFEELDQRALDAAKWVDKEIRKLIGEIQRLGTKNDSGKVEITYGPLFDATANTFEALSGTLKTAKKYDVVDYEGELLYQGASDDVVITLLKDTHDGVVIKRRRKSDLKTGSGAKSKGFETNTLQNAQQKCHVCGKTVYPMEFVGAAGKAFHKMCFRCEVCKTTLKATNYCCTDDSRFYCKTHYMAKINAGATIDDL</sequence>
<name>A9VAU1_MONBE</name>
<evidence type="ECO:0000256" key="1">
    <source>
        <dbReference type="ARBA" id="ARBA00006126"/>
    </source>
</evidence>
<dbReference type="InterPro" id="IPR044302">
    <property type="entry name" value="Costars"/>
</dbReference>
<dbReference type="AlphaFoldDB" id="A9VAU1"/>
<dbReference type="Gene3D" id="2.10.110.10">
    <property type="entry name" value="Cysteine Rich Protein"/>
    <property type="match status" value="1"/>
</dbReference>
<dbReference type="Gene3D" id="1.10.10.1540">
    <property type="entry name" value="Costar domain"/>
    <property type="match status" value="1"/>
</dbReference>
<feature type="compositionally biased region" description="Basic and acidic residues" evidence="5">
    <location>
        <begin position="125"/>
        <end position="170"/>
    </location>
</feature>
<feature type="compositionally biased region" description="Basic and acidic residues" evidence="5">
    <location>
        <begin position="234"/>
        <end position="441"/>
    </location>
</feature>
<evidence type="ECO:0000256" key="3">
    <source>
        <dbReference type="ARBA" id="ARBA00022833"/>
    </source>
</evidence>
<dbReference type="EMBL" id="CH991574">
    <property type="protein sequence ID" value="EDQ85435.1"/>
    <property type="molecule type" value="Genomic_DNA"/>
</dbReference>
<accession>A9VAU1</accession>
<dbReference type="InterPro" id="IPR001781">
    <property type="entry name" value="Znf_LIM"/>
</dbReference>
<dbReference type="GO" id="GO:0046872">
    <property type="term" value="F:metal ion binding"/>
    <property type="evidence" value="ECO:0007669"/>
    <property type="project" value="UniProtKB-KW"/>
</dbReference>
<feature type="compositionally biased region" description="Basic residues" evidence="5">
    <location>
        <begin position="28"/>
        <end position="44"/>
    </location>
</feature>
<dbReference type="InterPro" id="IPR038095">
    <property type="entry name" value="Costars_sf"/>
</dbReference>
<dbReference type="eggNOG" id="KOG4307">
    <property type="taxonomic scope" value="Eukaryota"/>
</dbReference>
<keyword evidence="8" id="KW-1185">Reference proteome</keyword>
<keyword evidence="2 4" id="KW-0479">Metal-binding</keyword>
<evidence type="ECO:0000256" key="4">
    <source>
        <dbReference type="PROSITE-ProRule" id="PRU00125"/>
    </source>
</evidence>
<reference evidence="7 8" key="1">
    <citation type="journal article" date="2008" name="Nature">
        <title>The genome of the choanoflagellate Monosiga brevicollis and the origin of metazoans.</title>
        <authorList>
            <consortium name="JGI Sequencing"/>
            <person name="King N."/>
            <person name="Westbrook M.J."/>
            <person name="Young S.L."/>
            <person name="Kuo A."/>
            <person name="Abedin M."/>
            <person name="Chapman J."/>
            <person name="Fairclough S."/>
            <person name="Hellsten U."/>
            <person name="Isogai Y."/>
            <person name="Letunic I."/>
            <person name="Marr M."/>
            <person name="Pincus D."/>
            <person name="Putnam N."/>
            <person name="Rokas A."/>
            <person name="Wright K.J."/>
            <person name="Zuzow R."/>
            <person name="Dirks W."/>
            <person name="Good M."/>
            <person name="Goodstein D."/>
            <person name="Lemons D."/>
            <person name="Li W."/>
            <person name="Lyons J.B."/>
            <person name="Morris A."/>
            <person name="Nichols S."/>
            <person name="Richter D.J."/>
            <person name="Salamov A."/>
            <person name="Bork P."/>
            <person name="Lim W.A."/>
            <person name="Manning G."/>
            <person name="Miller W.T."/>
            <person name="McGinnis W."/>
            <person name="Shapiro H."/>
            <person name="Tjian R."/>
            <person name="Grigoriev I.V."/>
            <person name="Rokhsar D."/>
        </authorList>
    </citation>
    <scope>NUCLEOTIDE SEQUENCE [LARGE SCALE GENOMIC DNA]</scope>
    <source>
        <strain evidence="8">MX1 / ATCC 50154</strain>
    </source>
</reference>
<proteinExistence type="inferred from homology"/>
<dbReference type="eggNOG" id="KOG1700">
    <property type="taxonomic scope" value="Eukaryota"/>
</dbReference>
<feature type="compositionally biased region" description="Polar residues" evidence="5">
    <location>
        <begin position="80"/>
        <end position="113"/>
    </location>
</feature>
<comment type="similarity">
    <text evidence="1">Belongs to the costars family.</text>
</comment>
<feature type="compositionally biased region" description="Basic residues" evidence="5">
    <location>
        <begin position="53"/>
        <end position="62"/>
    </location>
</feature>
<organism evidence="7 8">
    <name type="scientific">Monosiga brevicollis</name>
    <name type="common">Choanoflagellate</name>
    <dbReference type="NCBI Taxonomy" id="81824"/>
    <lineage>
        <taxon>Eukaryota</taxon>
        <taxon>Choanoflagellata</taxon>
        <taxon>Craspedida</taxon>
        <taxon>Salpingoecidae</taxon>
        <taxon>Monosiga</taxon>
    </lineage>
</organism>
<dbReference type="PROSITE" id="PS00478">
    <property type="entry name" value="LIM_DOMAIN_1"/>
    <property type="match status" value="1"/>
</dbReference>
<dbReference type="GeneID" id="5895066"/>
<dbReference type="SMART" id="SM00132">
    <property type="entry name" value="LIM"/>
    <property type="match status" value="1"/>
</dbReference>
<dbReference type="InParanoid" id="A9VAU1"/>
<feature type="domain" description="LIM zinc-binding" evidence="6">
    <location>
        <begin position="654"/>
        <end position="715"/>
    </location>
</feature>
<dbReference type="SMART" id="SM01283">
    <property type="entry name" value="Costars"/>
    <property type="match status" value="1"/>
</dbReference>
<dbReference type="CDD" id="cd09358">
    <property type="entry name" value="LIM_Mical_like"/>
    <property type="match status" value="1"/>
</dbReference>
<dbReference type="PROSITE" id="PS50023">
    <property type="entry name" value="LIM_DOMAIN_2"/>
    <property type="match status" value="1"/>
</dbReference>